<dbReference type="Proteomes" id="UP001183390">
    <property type="component" value="Unassembled WGS sequence"/>
</dbReference>
<keyword evidence="1" id="KW-1133">Transmembrane helix</keyword>
<evidence type="ECO:0000313" key="3">
    <source>
        <dbReference type="Proteomes" id="UP001183390"/>
    </source>
</evidence>
<organism evidence="2 3">
    <name type="scientific">Nocardiopsis lambiniae</name>
    <dbReference type="NCBI Taxonomy" id="3075539"/>
    <lineage>
        <taxon>Bacteria</taxon>
        <taxon>Bacillati</taxon>
        <taxon>Actinomycetota</taxon>
        <taxon>Actinomycetes</taxon>
        <taxon>Streptosporangiales</taxon>
        <taxon>Nocardiopsidaceae</taxon>
        <taxon>Nocardiopsis</taxon>
    </lineage>
</organism>
<feature type="transmembrane region" description="Helical" evidence="1">
    <location>
        <begin position="20"/>
        <end position="38"/>
    </location>
</feature>
<accession>A0ABU2M507</accession>
<sequence>MSRTSAKNDERSSNANATALISYLLGGLAFWGAVGWAVDRALGFSGLFLPIGLGVGLVGSIYLIYAQYVRS</sequence>
<evidence type="ECO:0000313" key="2">
    <source>
        <dbReference type="EMBL" id="MDT0327700.1"/>
    </source>
</evidence>
<reference evidence="3" key="1">
    <citation type="submission" date="2023-07" db="EMBL/GenBank/DDBJ databases">
        <title>30 novel species of actinomycetes from the DSMZ collection.</title>
        <authorList>
            <person name="Nouioui I."/>
        </authorList>
    </citation>
    <scope>NUCLEOTIDE SEQUENCE [LARGE SCALE GENOMIC DNA]</scope>
    <source>
        <strain evidence="3">DSM 44743</strain>
    </source>
</reference>
<evidence type="ECO:0000256" key="1">
    <source>
        <dbReference type="SAM" id="Phobius"/>
    </source>
</evidence>
<feature type="transmembrane region" description="Helical" evidence="1">
    <location>
        <begin position="44"/>
        <end position="65"/>
    </location>
</feature>
<keyword evidence="1" id="KW-0812">Transmembrane</keyword>
<evidence type="ECO:0008006" key="4">
    <source>
        <dbReference type="Google" id="ProtNLM"/>
    </source>
</evidence>
<comment type="caution">
    <text evidence="2">The sequence shown here is derived from an EMBL/GenBank/DDBJ whole genome shotgun (WGS) entry which is preliminary data.</text>
</comment>
<gene>
    <name evidence="2" type="ORF">RM479_04665</name>
</gene>
<name>A0ABU2M507_9ACTN</name>
<dbReference type="RefSeq" id="WP_274812580.1">
    <property type="nucleotide sequence ID" value="NZ_JAVREP010000002.1"/>
</dbReference>
<protein>
    <recommendedName>
        <fullName evidence="4">AtpZ/AtpI family protein</fullName>
    </recommendedName>
</protein>
<keyword evidence="1" id="KW-0472">Membrane</keyword>
<keyword evidence="3" id="KW-1185">Reference proteome</keyword>
<dbReference type="EMBL" id="JAVREP010000002">
    <property type="protein sequence ID" value="MDT0327700.1"/>
    <property type="molecule type" value="Genomic_DNA"/>
</dbReference>
<proteinExistence type="predicted"/>